<evidence type="ECO:0000256" key="7">
    <source>
        <dbReference type="ARBA" id="ARBA00022989"/>
    </source>
</evidence>
<keyword evidence="9" id="KW-0408">Iron</keyword>
<evidence type="ECO:0000256" key="2">
    <source>
        <dbReference type="ARBA" id="ARBA00009295"/>
    </source>
</evidence>
<keyword evidence="12" id="KW-0275">Fatty acid biosynthesis</keyword>
<evidence type="ECO:0000313" key="14">
    <source>
        <dbReference type="EMBL" id="KPJ16367.1"/>
    </source>
</evidence>
<reference evidence="14 15" key="1">
    <citation type="journal article" date="2015" name="Nat. Commun.">
        <title>Outbred genome sequencing and CRISPR/Cas9 gene editing in butterflies.</title>
        <authorList>
            <person name="Li X."/>
            <person name="Fan D."/>
            <person name="Zhang W."/>
            <person name="Liu G."/>
            <person name="Zhang L."/>
            <person name="Zhao L."/>
            <person name="Fang X."/>
            <person name="Chen L."/>
            <person name="Dong Y."/>
            <person name="Chen Y."/>
            <person name="Ding Y."/>
            <person name="Zhao R."/>
            <person name="Feng M."/>
            <person name="Zhu Y."/>
            <person name="Feng Y."/>
            <person name="Jiang X."/>
            <person name="Zhu D."/>
            <person name="Xiang H."/>
            <person name="Feng X."/>
            <person name="Li S."/>
            <person name="Wang J."/>
            <person name="Zhang G."/>
            <person name="Kronforst M.R."/>
            <person name="Wang W."/>
        </authorList>
    </citation>
    <scope>NUCLEOTIDE SEQUENCE [LARGE SCALE GENOMIC DNA]</scope>
    <source>
        <strain evidence="14">Ya'a_city_454_Pm</strain>
        <tissue evidence="14">Whole body</tissue>
    </source>
</reference>
<evidence type="ECO:0000256" key="5">
    <source>
        <dbReference type="ARBA" id="ARBA00022723"/>
    </source>
</evidence>
<evidence type="ECO:0000256" key="9">
    <source>
        <dbReference type="ARBA" id="ARBA00023004"/>
    </source>
</evidence>
<organism evidence="14 15">
    <name type="scientific">Papilio machaon</name>
    <name type="common">Old World swallowtail butterfly</name>
    <dbReference type="NCBI Taxonomy" id="76193"/>
    <lineage>
        <taxon>Eukaryota</taxon>
        <taxon>Metazoa</taxon>
        <taxon>Ecdysozoa</taxon>
        <taxon>Arthropoda</taxon>
        <taxon>Hexapoda</taxon>
        <taxon>Insecta</taxon>
        <taxon>Pterygota</taxon>
        <taxon>Neoptera</taxon>
        <taxon>Endopterygota</taxon>
        <taxon>Lepidoptera</taxon>
        <taxon>Glossata</taxon>
        <taxon>Ditrysia</taxon>
        <taxon>Papilionoidea</taxon>
        <taxon>Papilionidae</taxon>
        <taxon>Papilioninae</taxon>
        <taxon>Papilio</taxon>
    </lineage>
</organism>
<dbReference type="PANTHER" id="PTHR11351:SF31">
    <property type="entry name" value="DESATURASE 1, ISOFORM A-RELATED"/>
    <property type="match status" value="1"/>
</dbReference>
<keyword evidence="6" id="KW-0276">Fatty acid metabolism</keyword>
<keyword evidence="7" id="KW-1133">Transmembrane helix</keyword>
<keyword evidence="3" id="KW-0444">Lipid biosynthesis</keyword>
<comment type="similarity">
    <text evidence="2">Belongs to the fatty acid desaturase type 1 family.</text>
</comment>
<dbReference type="GO" id="GO:0005789">
    <property type="term" value="C:endoplasmic reticulum membrane"/>
    <property type="evidence" value="ECO:0007669"/>
    <property type="project" value="TreeGrafter"/>
</dbReference>
<sequence length="95" mass="10911">MQYHSWDLCALLGEGFHNYHHSFPWDYKAGELGNNWLNFSTSTIDFFAKLGWAYDLKTASGEVVEARIKRTGDGTYKGESFKENDRGKKEKNIGQ</sequence>
<dbReference type="InterPro" id="IPR015876">
    <property type="entry name" value="Acyl-CoA_DS"/>
</dbReference>
<keyword evidence="11" id="KW-0472">Membrane</keyword>
<keyword evidence="10" id="KW-0443">Lipid metabolism</keyword>
<feature type="compositionally biased region" description="Basic and acidic residues" evidence="13">
    <location>
        <begin position="79"/>
        <end position="95"/>
    </location>
</feature>
<gene>
    <name evidence="14" type="ORF">RR48_01728</name>
</gene>
<dbReference type="GO" id="GO:0005506">
    <property type="term" value="F:iron ion binding"/>
    <property type="evidence" value="ECO:0007669"/>
    <property type="project" value="TreeGrafter"/>
</dbReference>
<feature type="region of interest" description="Disordered" evidence="13">
    <location>
        <begin position="73"/>
        <end position="95"/>
    </location>
</feature>
<evidence type="ECO:0000256" key="4">
    <source>
        <dbReference type="ARBA" id="ARBA00022692"/>
    </source>
</evidence>
<evidence type="ECO:0000256" key="6">
    <source>
        <dbReference type="ARBA" id="ARBA00022832"/>
    </source>
</evidence>
<dbReference type="PROSITE" id="PS00476">
    <property type="entry name" value="FATTY_ACID_DESATUR_1"/>
    <property type="match status" value="1"/>
</dbReference>
<dbReference type="Proteomes" id="UP000053240">
    <property type="component" value="Unassembled WGS sequence"/>
</dbReference>
<keyword evidence="4" id="KW-0812">Transmembrane</keyword>
<evidence type="ECO:0000256" key="13">
    <source>
        <dbReference type="SAM" id="MobiDB-lite"/>
    </source>
</evidence>
<evidence type="ECO:0000256" key="8">
    <source>
        <dbReference type="ARBA" id="ARBA00023002"/>
    </source>
</evidence>
<evidence type="ECO:0000256" key="3">
    <source>
        <dbReference type="ARBA" id="ARBA00022516"/>
    </source>
</evidence>
<accession>A0A0N1IAV4</accession>
<dbReference type="PANTHER" id="PTHR11351">
    <property type="entry name" value="ACYL-COA DESATURASE"/>
    <property type="match status" value="1"/>
</dbReference>
<evidence type="ECO:0000256" key="12">
    <source>
        <dbReference type="ARBA" id="ARBA00023160"/>
    </source>
</evidence>
<dbReference type="EMBL" id="KQ460253">
    <property type="protein sequence ID" value="KPJ16367.1"/>
    <property type="molecule type" value="Genomic_DNA"/>
</dbReference>
<keyword evidence="5" id="KW-0479">Metal-binding</keyword>
<comment type="subcellular location">
    <subcellularLocation>
        <location evidence="1">Membrane</location>
        <topology evidence="1">Multi-pass membrane protein</topology>
    </subcellularLocation>
</comment>
<proteinExistence type="inferred from homology"/>
<dbReference type="GO" id="GO:0004768">
    <property type="term" value="F:stearoyl-CoA 9-desaturase activity"/>
    <property type="evidence" value="ECO:0007669"/>
    <property type="project" value="TreeGrafter"/>
</dbReference>
<dbReference type="GO" id="GO:0006636">
    <property type="term" value="P:unsaturated fatty acid biosynthetic process"/>
    <property type="evidence" value="ECO:0007669"/>
    <property type="project" value="TreeGrafter"/>
</dbReference>
<protein>
    <submittedName>
        <fullName evidence="14">Acyl-CoA Delta(11) desaturase</fullName>
    </submittedName>
</protein>
<dbReference type="InterPro" id="IPR001522">
    <property type="entry name" value="FADS-1_CS"/>
</dbReference>
<evidence type="ECO:0000256" key="1">
    <source>
        <dbReference type="ARBA" id="ARBA00004141"/>
    </source>
</evidence>
<keyword evidence="15" id="KW-1185">Reference proteome</keyword>
<evidence type="ECO:0000256" key="10">
    <source>
        <dbReference type="ARBA" id="ARBA00023098"/>
    </source>
</evidence>
<dbReference type="InParanoid" id="A0A0N1IAV4"/>
<dbReference type="AlphaFoldDB" id="A0A0N1IAV4"/>
<keyword evidence="8" id="KW-0560">Oxidoreductase</keyword>
<evidence type="ECO:0000256" key="11">
    <source>
        <dbReference type="ARBA" id="ARBA00023136"/>
    </source>
</evidence>
<name>A0A0N1IAV4_PAPMA</name>
<evidence type="ECO:0000313" key="15">
    <source>
        <dbReference type="Proteomes" id="UP000053240"/>
    </source>
</evidence>